<gene>
    <name evidence="4" type="ORF">Q8A49_24235</name>
</gene>
<evidence type="ECO:0000259" key="3">
    <source>
        <dbReference type="Pfam" id="PF23494"/>
    </source>
</evidence>
<dbReference type="EMBL" id="JAUUCC010000077">
    <property type="protein sequence ID" value="MEE2053615.1"/>
    <property type="molecule type" value="Genomic_DNA"/>
</dbReference>
<evidence type="ECO:0000259" key="2">
    <source>
        <dbReference type="Pfam" id="PF23493"/>
    </source>
</evidence>
<keyword evidence="1" id="KW-0812">Transmembrane</keyword>
<feature type="transmembrane region" description="Helical" evidence="1">
    <location>
        <begin position="21"/>
        <end position="47"/>
    </location>
</feature>
<sequence length="245" mass="26142">MSRAEKATNRPTAVRDGAVTHVLLWTCFPLLGAAAGWVLSMVPGWLAALPEWVHALPMVPGREQVDLLAGLGGPVPTAVLTAVGLGAGALLALLSYGDMVVVEAGDGGVRITRGGKGTEVGRDRVGTVFLDGKDLVVLGPDTAEAARERTDHSAGRLRAAFEAHGYRWCDDDPHADEFRRWVDGMPGLEQHAQAVLRARRTALESGDADDCAELRGELARLGVVVREEGKRQYWRPVRRGAVGEG</sequence>
<organism evidence="4 5">
    <name type="scientific">Nocardiopsis tropica</name>
    <dbReference type="NCBI Taxonomy" id="109330"/>
    <lineage>
        <taxon>Bacteria</taxon>
        <taxon>Bacillati</taxon>
        <taxon>Actinomycetota</taxon>
        <taxon>Actinomycetes</taxon>
        <taxon>Streptosporangiales</taxon>
        <taxon>Nocardiopsidaceae</taxon>
        <taxon>Nocardiopsis</taxon>
    </lineage>
</organism>
<dbReference type="InterPro" id="IPR057798">
    <property type="entry name" value="PH_YqeB"/>
</dbReference>
<feature type="domain" description="Cysteinyl-tRNA ligase anticodon binding" evidence="2">
    <location>
        <begin position="185"/>
        <end position="235"/>
    </location>
</feature>
<comment type="caution">
    <text evidence="4">The sequence shown here is derived from an EMBL/GenBank/DDBJ whole genome shotgun (WGS) entry which is preliminary data.</text>
</comment>
<dbReference type="Pfam" id="PF23493">
    <property type="entry name" value="CysS_C"/>
    <property type="match status" value="1"/>
</dbReference>
<evidence type="ECO:0000256" key="1">
    <source>
        <dbReference type="SAM" id="Phobius"/>
    </source>
</evidence>
<dbReference type="Pfam" id="PF23494">
    <property type="entry name" value="bPH_10"/>
    <property type="match status" value="1"/>
</dbReference>
<feature type="transmembrane region" description="Helical" evidence="1">
    <location>
        <begin position="67"/>
        <end position="94"/>
    </location>
</feature>
<dbReference type="InterPro" id="IPR056411">
    <property type="entry name" value="CysS_C"/>
</dbReference>
<dbReference type="Proteomes" id="UP001348641">
    <property type="component" value="Unassembled WGS sequence"/>
</dbReference>
<name>A0ABU7KWH2_9ACTN</name>
<proteinExistence type="predicted"/>
<evidence type="ECO:0000313" key="5">
    <source>
        <dbReference type="Proteomes" id="UP001348641"/>
    </source>
</evidence>
<reference evidence="4 5" key="1">
    <citation type="submission" date="2023-07" db="EMBL/GenBank/DDBJ databases">
        <authorList>
            <person name="Girao M."/>
            <person name="Carvalho M.F."/>
        </authorList>
    </citation>
    <scope>NUCLEOTIDE SEQUENCE [LARGE SCALE GENOMIC DNA]</scope>
    <source>
        <strain evidence="4 5">66/93</strain>
    </source>
</reference>
<feature type="domain" description="YqeB PH" evidence="3">
    <location>
        <begin position="12"/>
        <end position="169"/>
    </location>
</feature>
<evidence type="ECO:0000313" key="4">
    <source>
        <dbReference type="EMBL" id="MEE2053615.1"/>
    </source>
</evidence>
<protein>
    <recommendedName>
        <fullName evidence="6">DUF308 domain-containing protein</fullName>
    </recommendedName>
</protein>
<dbReference type="RefSeq" id="WP_330160549.1">
    <property type="nucleotide sequence ID" value="NZ_BAAAJA010000011.1"/>
</dbReference>
<accession>A0ABU7KWH2</accession>
<keyword evidence="1" id="KW-0472">Membrane</keyword>
<evidence type="ECO:0008006" key="6">
    <source>
        <dbReference type="Google" id="ProtNLM"/>
    </source>
</evidence>
<keyword evidence="1" id="KW-1133">Transmembrane helix</keyword>